<dbReference type="InterPro" id="IPR040230">
    <property type="entry name" value="TIKI1/2-like"/>
</dbReference>
<protein>
    <recommendedName>
        <fullName evidence="15">TraB/GumN family protein</fullName>
    </recommendedName>
</protein>
<sequence length="310" mass="35023">MYVSKFIFAIITFVNLSGIMFRKIRTTLFLLLVCLSGILKAQSSLLWEVKSPDNKNVSYIYGTMHVEDERVFDFGDSLMICFNKCKAFAGEIVLDKINKSELASQIFMPGDTTLKMLIGKKKYKQVKRKARKSLGVFAGLINRVKPVFTASLISESSFKKGKGKILDEYFQDLAKEKQMVLLGIESPSEQIAALDEIPLAEQAQMLIESLEAPAEEEGADELVKIYNTGDLDSLYNHFLKFDLSDNFTRSLLTKRNYVMSERIQDIINEYPVFVGIGAAHLPGEEGVLNLMVKQGYMVRPVQIKTNKNKK</sequence>
<comment type="caution">
    <text evidence="13">The sequence shown here is derived from an EMBL/GenBank/DDBJ whole genome shotgun (WGS) entry which is preliminary data.</text>
</comment>
<organism evidence="13 14">
    <name type="scientific">Sporocytophaga myxococcoides</name>
    <dbReference type="NCBI Taxonomy" id="153721"/>
    <lineage>
        <taxon>Bacteria</taxon>
        <taxon>Pseudomonadati</taxon>
        <taxon>Bacteroidota</taxon>
        <taxon>Cytophagia</taxon>
        <taxon>Cytophagales</taxon>
        <taxon>Cytophagaceae</taxon>
        <taxon>Sporocytophaga</taxon>
    </lineage>
</organism>
<comment type="cofactor">
    <cofactor evidence="1">
        <name>Mn(2+)</name>
        <dbReference type="ChEBI" id="CHEBI:29035"/>
    </cofactor>
</comment>
<dbReference type="InterPro" id="IPR002816">
    <property type="entry name" value="TraB/PrgY/GumN_fam"/>
</dbReference>
<keyword evidence="12" id="KW-0325">Glycoprotein</keyword>
<keyword evidence="5" id="KW-0812">Transmembrane</keyword>
<proteinExistence type="predicted"/>
<keyword evidence="9" id="KW-1133">Transmembrane helix</keyword>
<dbReference type="GO" id="GO:0030178">
    <property type="term" value="P:negative regulation of Wnt signaling pathway"/>
    <property type="evidence" value="ECO:0007669"/>
    <property type="project" value="InterPro"/>
</dbReference>
<evidence type="ECO:0000256" key="2">
    <source>
        <dbReference type="ARBA" id="ARBA00001941"/>
    </source>
</evidence>
<dbReference type="GO" id="GO:0046872">
    <property type="term" value="F:metal ion binding"/>
    <property type="evidence" value="ECO:0007669"/>
    <property type="project" value="UniProtKB-KW"/>
</dbReference>
<keyword evidence="4" id="KW-0645">Protease</keyword>
<keyword evidence="11" id="KW-0472">Membrane</keyword>
<keyword evidence="14" id="KW-1185">Reference proteome</keyword>
<dbReference type="eggNOG" id="COG3735">
    <property type="taxonomic scope" value="Bacteria"/>
</dbReference>
<keyword evidence="10" id="KW-0482">Metalloprotease</keyword>
<evidence type="ECO:0000256" key="12">
    <source>
        <dbReference type="ARBA" id="ARBA00023180"/>
    </source>
</evidence>
<dbReference type="Pfam" id="PF01963">
    <property type="entry name" value="TraB_PrgY_gumN"/>
    <property type="match status" value="1"/>
</dbReference>
<evidence type="ECO:0000256" key="3">
    <source>
        <dbReference type="ARBA" id="ARBA00004479"/>
    </source>
</evidence>
<evidence type="ECO:0000313" key="13">
    <source>
        <dbReference type="EMBL" id="GAL83573.1"/>
    </source>
</evidence>
<comment type="cofactor">
    <cofactor evidence="2">
        <name>Co(2+)</name>
        <dbReference type="ChEBI" id="CHEBI:48828"/>
    </cofactor>
</comment>
<dbReference type="CDD" id="cd14789">
    <property type="entry name" value="Tiki"/>
    <property type="match status" value="1"/>
</dbReference>
<dbReference type="GO" id="GO:0016020">
    <property type="term" value="C:membrane"/>
    <property type="evidence" value="ECO:0007669"/>
    <property type="project" value="UniProtKB-SubCell"/>
</dbReference>
<dbReference type="STRING" id="153721.MYP_800"/>
<dbReference type="EMBL" id="BBLT01000001">
    <property type="protein sequence ID" value="GAL83573.1"/>
    <property type="molecule type" value="Genomic_DNA"/>
</dbReference>
<evidence type="ECO:0000256" key="6">
    <source>
        <dbReference type="ARBA" id="ARBA00022723"/>
    </source>
</evidence>
<name>A0A098LBC9_9BACT</name>
<evidence type="ECO:0000256" key="5">
    <source>
        <dbReference type="ARBA" id="ARBA00022692"/>
    </source>
</evidence>
<keyword evidence="6" id="KW-0479">Metal-binding</keyword>
<evidence type="ECO:0000256" key="9">
    <source>
        <dbReference type="ARBA" id="ARBA00022989"/>
    </source>
</evidence>
<evidence type="ECO:0000256" key="7">
    <source>
        <dbReference type="ARBA" id="ARBA00022729"/>
    </source>
</evidence>
<dbReference type="GO" id="GO:0006508">
    <property type="term" value="P:proteolysis"/>
    <property type="evidence" value="ECO:0007669"/>
    <property type="project" value="UniProtKB-KW"/>
</dbReference>
<evidence type="ECO:0000313" key="14">
    <source>
        <dbReference type="Proteomes" id="UP000030185"/>
    </source>
</evidence>
<keyword evidence="7" id="KW-0732">Signal</keyword>
<dbReference type="AlphaFoldDB" id="A0A098LBC9"/>
<evidence type="ECO:0000256" key="11">
    <source>
        <dbReference type="ARBA" id="ARBA00023136"/>
    </source>
</evidence>
<keyword evidence="8" id="KW-0378">Hydrolase</keyword>
<comment type="subcellular location">
    <subcellularLocation>
        <location evidence="3">Membrane</location>
        <topology evidence="3">Single-pass type I membrane protein</topology>
    </subcellularLocation>
</comment>
<dbReference type="GO" id="GO:0004222">
    <property type="term" value="F:metalloendopeptidase activity"/>
    <property type="evidence" value="ECO:0007669"/>
    <property type="project" value="TreeGrafter"/>
</dbReference>
<evidence type="ECO:0000256" key="8">
    <source>
        <dbReference type="ARBA" id="ARBA00022801"/>
    </source>
</evidence>
<evidence type="ECO:0000256" key="1">
    <source>
        <dbReference type="ARBA" id="ARBA00001936"/>
    </source>
</evidence>
<dbReference type="PANTHER" id="PTHR31120:SF6">
    <property type="entry name" value="METALLOPROTEASE TIKI HOMOLOG"/>
    <property type="match status" value="1"/>
</dbReference>
<reference evidence="13 14" key="1">
    <citation type="submission" date="2014-09" db="EMBL/GenBank/DDBJ databases">
        <title>Sporocytophaga myxococcoides PG-01 genome sequencing.</title>
        <authorList>
            <person name="Liu L."/>
            <person name="Gao P.J."/>
            <person name="Chen G.J."/>
            <person name="Wang L.S."/>
        </authorList>
    </citation>
    <scope>NUCLEOTIDE SEQUENCE [LARGE SCALE GENOMIC DNA]</scope>
    <source>
        <strain evidence="13 14">PG-01</strain>
    </source>
</reference>
<evidence type="ECO:0008006" key="15">
    <source>
        <dbReference type="Google" id="ProtNLM"/>
    </source>
</evidence>
<evidence type="ECO:0000256" key="4">
    <source>
        <dbReference type="ARBA" id="ARBA00022670"/>
    </source>
</evidence>
<accession>A0A098LBC9</accession>
<gene>
    <name evidence="13" type="ORF">MYP_800</name>
</gene>
<evidence type="ECO:0000256" key="10">
    <source>
        <dbReference type="ARBA" id="ARBA00023049"/>
    </source>
</evidence>
<dbReference type="Proteomes" id="UP000030185">
    <property type="component" value="Unassembled WGS sequence"/>
</dbReference>
<dbReference type="PANTHER" id="PTHR31120">
    <property type="entry name" value="METALLOPROTEASE TIKI"/>
    <property type="match status" value="1"/>
</dbReference>